<feature type="transmembrane region" description="Helical" evidence="10">
    <location>
        <begin position="474"/>
        <end position="494"/>
    </location>
</feature>
<evidence type="ECO:0000313" key="14">
    <source>
        <dbReference type="Proteomes" id="UP000823616"/>
    </source>
</evidence>
<dbReference type="AlphaFoldDB" id="A0A9D9EU19"/>
<dbReference type="PANTHER" id="PTHR30046">
    <property type="entry name" value="FLAGELLAR M-RING PROTEIN"/>
    <property type="match status" value="1"/>
</dbReference>
<dbReference type="PANTHER" id="PTHR30046:SF0">
    <property type="entry name" value="FLAGELLAR M-RING PROTEIN"/>
    <property type="match status" value="1"/>
</dbReference>
<dbReference type="InterPro" id="IPR045851">
    <property type="entry name" value="AMP-bd_C_sf"/>
</dbReference>
<evidence type="ECO:0000259" key="12">
    <source>
        <dbReference type="Pfam" id="PF08345"/>
    </source>
</evidence>
<keyword evidence="13" id="KW-0966">Cell projection</keyword>
<evidence type="ECO:0000256" key="3">
    <source>
        <dbReference type="ARBA" id="ARBA00007971"/>
    </source>
</evidence>
<accession>A0A9D9EU19</accession>
<sequence>MNEWLKKVIEKIKALWGKWSLVQKLILGGVLLVVIAGIAVLLSVSSSPGVVRLVDTPITDEAARDRIILRLNQENVSVSTGADNLLYVRDEPTARRMRAILVSEDLLPGGIDPWAIFDQERWTITDFERNVNLRRALTEEVRSMIQSLEDVDSASVSINVPDNSNTLFREDVRSTTAAVVITPKPGSDITRNRRKIEGIKRIVQLAAGGIPDENIEISDNNGVLISDFSGMADFDRLTRIEREQKLIAQEEAKIRAKVLKSLQETYGADRVREVNVSIEMDMSEETVQRTEYLPTVIRPDNPETPYDDSEIRESVTLSSETSTTRWQGTGFNPEGPEGVEGQTAPAYRDMSNLYGLTEQSIVKKNELVGQQVSTKDVSPSKGRRTASVNIDGLWTKLRDANGDLILENGEIQREYTPLSAEELQHATLLVQDAIGYDRARGDSISVLNIRFDRTKEFEQENQEYLRRMQTQSTILITLLAVAGLLFVFVMYRMIMREVERRRRLAEEERMRQYQMERDRSILDAENAGMEVSMSVEERRRMELQENAVNMAKEHPENVALLIRTWLMEE</sequence>
<evidence type="ECO:0000256" key="4">
    <source>
        <dbReference type="ARBA" id="ARBA00022475"/>
    </source>
</evidence>
<proteinExistence type="inferred from homology"/>
<dbReference type="PRINTS" id="PR01009">
    <property type="entry name" value="FLGMRINGFLIF"/>
</dbReference>
<keyword evidence="4" id="KW-1003">Cell membrane</keyword>
<feature type="region of interest" description="Disordered" evidence="9">
    <location>
        <begin position="296"/>
        <end position="339"/>
    </location>
</feature>
<evidence type="ECO:0000256" key="7">
    <source>
        <dbReference type="ARBA" id="ARBA00023136"/>
    </source>
</evidence>
<evidence type="ECO:0000256" key="6">
    <source>
        <dbReference type="ARBA" id="ARBA00022989"/>
    </source>
</evidence>
<evidence type="ECO:0000256" key="9">
    <source>
        <dbReference type="SAM" id="MobiDB-lite"/>
    </source>
</evidence>
<feature type="transmembrane region" description="Helical" evidence="10">
    <location>
        <begin position="21"/>
        <end position="44"/>
    </location>
</feature>
<dbReference type="Pfam" id="PF08345">
    <property type="entry name" value="YscJ_FliF_C"/>
    <property type="match status" value="1"/>
</dbReference>
<evidence type="ECO:0000256" key="2">
    <source>
        <dbReference type="ARBA" id="ARBA00004651"/>
    </source>
</evidence>
<evidence type="ECO:0000256" key="5">
    <source>
        <dbReference type="ARBA" id="ARBA00022692"/>
    </source>
</evidence>
<keyword evidence="6 10" id="KW-1133">Transmembrane helix</keyword>
<feature type="domain" description="Flagellar M-ring C-terminal" evidence="12">
    <location>
        <begin position="262"/>
        <end position="451"/>
    </location>
</feature>
<dbReference type="InterPro" id="IPR000067">
    <property type="entry name" value="FlgMring_FliF"/>
</dbReference>
<feature type="domain" description="Flagellar M-ring N-terminal" evidence="11">
    <location>
        <begin position="61"/>
        <end position="226"/>
    </location>
</feature>
<dbReference type="GO" id="GO:0005886">
    <property type="term" value="C:plasma membrane"/>
    <property type="evidence" value="ECO:0007669"/>
    <property type="project" value="UniProtKB-SubCell"/>
</dbReference>
<dbReference type="InterPro" id="IPR006182">
    <property type="entry name" value="FliF_N_dom"/>
</dbReference>
<organism evidence="13 14">
    <name type="scientific">Candidatus Avitreponema avistercoris</name>
    <dbReference type="NCBI Taxonomy" id="2840705"/>
    <lineage>
        <taxon>Bacteria</taxon>
        <taxon>Pseudomonadati</taxon>
        <taxon>Spirochaetota</taxon>
        <taxon>Spirochaetia</taxon>
        <taxon>Spirochaetales</taxon>
        <taxon>Candidatus Avitreponema</taxon>
    </lineage>
</organism>
<protein>
    <submittedName>
        <fullName evidence="13">Flagellar M-ring protein FliF</fullName>
    </submittedName>
</protein>
<name>A0A9D9EU19_9SPIR</name>
<dbReference type="EMBL" id="JADIMS010000107">
    <property type="protein sequence ID" value="MBO8450609.1"/>
    <property type="molecule type" value="Genomic_DNA"/>
</dbReference>
<dbReference type="Gene3D" id="3.30.300.30">
    <property type="match status" value="1"/>
</dbReference>
<reference evidence="13" key="1">
    <citation type="submission" date="2020-10" db="EMBL/GenBank/DDBJ databases">
        <authorList>
            <person name="Gilroy R."/>
        </authorList>
    </citation>
    <scope>NUCLEOTIDE SEQUENCE</scope>
    <source>
        <strain evidence="13">B3-4054</strain>
    </source>
</reference>
<dbReference type="Pfam" id="PF01514">
    <property type="entry name" value="YscJ_FliF"/>
    <property type="match status" value="1"/>
</dbReference>
<comment type="caution">
    <text evidence="13">The sequence shown here is derived from an EMBL/GenBank/DDBJ whole genome shotgun (WGS) entry which is preliminary data.</text>
</comment>
<gene>
    <name evidence="13" type="primary">fliF</name>
    <name evidence="13" type="ORF">IAA96_05830</name>
</gene>
<keyword evidence="8" id="KW-0975">Bacterial flagellum</keyword>
<keyword evidence="13" id="KW-0969">Cilium</keyword>
<comment type="similarity">
    <text evidence="3">Belongs to the FliF family.</text>
</comment>
<comment type="subcellular location">
    <subcellularLocation>
        <location evidence="1">Bacterial flagellum basal body</location>
    </subcellularLocation>
    <subcellularLocation>
        <location evidence="2">Cell membrane</location>
        <topology evidence="2">Multi-pass membrane protein</topology>
    </subcellularLocation>
</comment>
<keyword evidence="7 10" id="KW-0472">Membrane</keyword>
<dbReference type="Proteomes" id="UP000823616">
    <property type="component" value="Unassembled WGS sequence"/>
</dbReference>
<evidence type="ECO:0000256" key="10">
    <source>
        <dbReference type="SAM" id="Phobius"/>
    </source>
</evidence>
<reference evidence="13" key="2">
    <citation type="journal article" date="2021" name="PeerJ">
        <title>Extensive microbial diversity within the chicken gut microbiome revealed by metagenomics and culture.</title>
        <authorList>
            <person name="Gilroy R."/>
            <person name="Ravi A."/>
            <person name="Getino M."/>
            <person name="Pursley I."/>
            <person name="Horton D.L."/>
            <person name="Alikhan N.F."/>
            <person name="Baker D."/>
            <person name="Gharbi K."/>
            <person name="Hall N."/>
            <person name="Watson M."/>
            <person name="Adriaenssens E.M."/>
            <person name="Foster-Nyarko E."/>
            <person name="Jarju S."/>
            <person name="Secka A."/>
            <person name="Antonio M."/>
            <person name="Oren A."/>
            <person name="Chaudhuri R.R."/>
            <person name="La Ragione R."/>
            <person name="Hildebrand F."/>
            <person name="Pallen M.J."/>
        </authorList>
    </citation>
    <scope>NUCLEOTIDE SEQUENCE</scope>
    <source>
        <strain evidence="13">B3-4054</strain>
    </source>
</reference>
<dbReference type="GO" id="GO:0003774">
    <property type="term" value="F:cytoskeletal motor activity"/>
    <property type="evidence" value="ECO:0007669"/>
    <property type="project" value="InterPro"/>
</dbReference>
<dbReference type="GO" id="GO:0009431">
    <property type="term" value="C:bacterial-type flagellum basal body, MS ring"/>
    <property type="evidence" value="ECO:0007669"/>
    <property type="project" value="InterPro"/>
</dbReference>
<evidence type="ECO:0000313" key="13">
    <source>
        <dbReference type="EMBL" id="MBO8450609.1"/>
    </source>
</evidence>
<keyword evidence="13" id="KW-0282">Flagellum</keyword>
<dbReference type="InterPro" id="IPR013556">
    <property type="entry name" value="Flag_M-ring_C"/>
</dbReference>
<evidence type="ECO:0000259" key="11">
    <source>
        <dbReference type="Pfam" id="PF01514"/>
    </source>
</evidence>
<evidence type="ECO:0000256" key="8">
    <source>
        <dbReference type="ARBA" id="ARBA00023143"/>
    </source>
</evidence>
<dbReference type="NCBIfam" id="TIGR00206">
    <property type="entry name" value="fliF"/>
    <property type="match status" value="1"/>
</dbReference>
<feature type="compositionally biased region" description="Low complexity" evidence="9">
    <location>
        <begin position="314"/>
        <end position="324"/>
    </location>
</feature>
<dbReference type="InterPro" id="IPR043427">
    <property type="entry name" value="YscJ/FliF"/>
</dbReference>
<evidence type="ECO:0000256" key="1">
    <source>
        <dbReference type="ARBA" id="ARBA00004117"/>
    </source>
</evidence>
<keyword evidence="5 10" id="KW-0812">Transmembrane</keyword>
<dbReference type="GO" id="GO:0071973">
    <property type="term" value="P:bacterial-type flagellum-dependent cell motility"/>
    <property type="evidence" value="ECO:0007669"/>
    <property type="project" value="InterPro"/>
</dbReference>